<dbReference type="Proteomes" id="UP000183190">
    <property type="component" value="Unassembled WGS sequence"/>
</dbReference>
<feature type="compositionally biased region" description="Acidic residues" evidence="1">
    <location>
        <begin position="85"/>
        <end position="105"/>
    </location>
</feature>
<name>A0A1H6L1X8_RUMFL</name>
<accession>A0A1H6L1X8</accession>
<keyword evidence="2" id="KW-1133">Transmembrane helix</keyword>
<feature type="region of interest" description="Disordered" evidence="1">
    <location>
        <begin position="85"/>
        <end position="111"/>
    </location>
</feature>
<protein>
    <submittedName>
        <fullName evidence="3">Uncharacterized protein</fullName>
    </submittedName>
</protein>
<dbReference type="OrthoDB" id="1823436at2"/>
<feature type="transmembrane region" description="Helical" evidence="2">
    <location>
        <begin position="47"/>
        <end position="65"/>
    </location>
</feature>
<keyword evidence="2" id="KW-0472">Membrane</keyword>
<evidence type="ECO:0000313" key="4">
    <source>
        <dbReference type="Proteomes" id="UP000183190"/>
    </source>
</evidence>
<reference evidence="3 4" key="1">
    <citation type="submission" date="2016-10" db="EMBL/GenBank/DDBJ databases">
        <authorList>
            <person name="de Groot N.N."/>
        </authorList>
    </citation>
    <scope>NUCLEOTIDE SEQUENCE [LARGE SCALE GENOMIC DNA]</scope>
    <source>
        <strain evidence="3 4">YAD2003</strain>
    </source>
</reference>
<dbReference type="EMBL" id="FNWV01000012">
    <property type="protein sequence ID" value="SEH79347.1"/>
    <property type="molecule type" value="Genomic_DNA"/>
</dbReference>
<evidence type="ECO:0000313" key="3">
    <source>
        <dbReference type="EMBL" id="SEH79347.1"/>
    </source>
</evidence>
<gene>
    <name evidence="3" type="ORF">SAMN02910265_02733</name>
</gene>
<dbReference type="RefSeq" id="WP_074718341.1">
    <property type="nucleotide sequence ID" value="NZ_FNWV01000012.1"/>
</dbReference>
<proteinExistence type="predicted"/>
<keyword evidence="2" id="KW-0812">Transmembrane</keyword>
<evidence type="ECO:0000256" key="2">
    <source>
        <dbReference type="SAM" id="Phobius"/>
    </source>
</evidence>
<sequence>MNEVKFDIEKRSKAYKSAGLRMIVAFYICYLAFKISSAEDTSMSKTLCWIIGGVFLAAAIAFVIYSRKRFLIDLDAAKIKEDHTADDETVEAEAVEEEDSSEIDEAESKTV</sequence>
<evidence type="ECO:0000256" key="1">
    <source>
        <dbReference type="SAM" id="MobiDB-lite"/>
    </source>
</evidence>
<dbReference type="AlphaFoldDB" id="A0A1H6L1X8"/>
<feature type="transmembrane region" description="Helical" evidence="2">
    <location>
        <begin position="18"/>
        <end position="35"/>
    </location>
</feature>
<organism evidence="3 4">
    <name type="scientific">Ruminococcus flavefaciens</name>
    <dbReference type="NCBI Taxonomy" id="1265"/>
    <lineage>
        <taxon>Bacteria</taxon>
        <taxon>Bacillati</taxon>
        <taxon>Bacillota</taxon>
        <taxon>Clostridia</taxon>
        <taxon>Eubacteriales</taxon>
        <taxon>Oscillospiraceae</taxon>
        <taxon>Ruminococcus</taxon>
    </lineage>
</organism>